<dbReference type="InterPro" id="IPR012699">
    <property type="entry name" value="PhnN"/>
</dbReference>
<comment type="caution">
    <text evidence="6">Lacks conserved residue(s) required for the propagation of feature annotation.</text>
</comment>
<name>A0A4R3VNM0_9GAMM</name>
<evidence type="ECO:0000256" key="1">
    <source>
        <dbReference type="ARBA" id="ARBA00000373"/>
    </source>
</evidence>
<evidence type="ECO:0000313" key="9">
    <source>
        <dbReference type="Proteomes" id="UP000295433"/>
    </source>
</evidence>
<dbReference type="EMBL" id="SMBY01000001">
    <property type="protein sequence ID" value="TCV08605.1"/>
    <property type="molecule type" value="Genomic_DNA"/>
</dbReference>
<dbReference type="InterPro" id="IPR008145">
    <property type="entry name" value="GK/Ca_channel_bsu"/>
</dbReference>
<comment type="similarity">
    <text evidence="6">Belongs to the ribose 1,5-bisphosphokinase family.</text>
</comment>
<evidence type="ECO:0000259" key="7">
    <source>
        <dbReference type="SMART" id="SM00072"/>
    </source>
</evidence>
<accession>A0A4R3VNM0</accession>
<evidence type="ECO:0000313" key="8">
    <source>
        <dbReference type="EMBL" id="TCV08605.1"/>
    </source>
</evidence>
<dbReference type="RefSeq" id="WP_132452219.1">
    <property type="nucleotide sequence ID" value="NZ_JAWIZJ010000001.1"/>
</dbReference>
<evidence type="ECO:0000256" key="6">
    <source>
        <dbReference type="HAMAP-Rule" id="MF_00836"/>
    </source>
</evidence>
<reference evidence="8 9" key="1">
    <citation type="submission" date="2019-03" db="EMBL/GenBank/DDBJ databases">
        <title>Genomic Encyclopedia of Type Strains, Phase IV (KMG-IV): sequencing the most valuable type-strain genomes for metagenomic binning, comparative biology and taxonomic classification.</title>
        <authorList>
            <person name="Goeker M."/>
        </authorList>
    </citation>
    <scope>NUCLEOTIDE SEQUENCE [LARGE SCALE GENOMIC DNA]</scope>
    <source>
        <strain evidence="8 9">DSM 16730</strain>
    </source>
</reference>
<comment type="function">
    <text evidence="6">Catalyzes the phosphorylation of ribose 1,5-bisphosphate to 5-phospho-D-ribosyl alpha-1-diphosphate (PRPP).</text>
</comment>
<dbReference type="HAMAP" id="MF_00836">
    <property type="entry name" value="PhnN"/>
    <property type="match status" value="1"/>
</dbReference>
<sequence>MARLIYLIGASGCGKDSLLTALAPQASARQLLIAHRYITRPASSGGENHIALSKHDFLYRQQRGLFCLSWQAHQLYYGVGIEIDLWLEKGLSVIVNGSRAYLPQAEARYGPSLLPLCLTVPADILRQRLQQRGRENAEQIQERLQRADDYQSVLPPTCVRLPNSGPLDNTVRMFWDWMASTAVK</sequence>
<dbReference type="Gene3D" id="3.40.50.300">
    <property type="entry name" value="P-loop containing nucleotide triphosphate hydrolases"/>
    <property type="match status" value="1"/>
</dbReference>
<organism evidence="8 9">
    <name type="scientific">Samsonia erythrinae</name>
    <dbReference type="NCBI Taxonomy" id="160434"/>
    <lineage>
        <taxon>Bacteria</taxon>
        <taxon>Pseudomonadati</taxon>
        <taxon>Pseudomonadota</taxon>
        <taxon>Gammaproteobacteria</taxon>
        <taxon>Enterobacterales</taxon>
        <taxon>Pectobacteriaceae</taxon>
        <taxon>Samsonia</taxon>
    </lineage>
</organism>
<dbReference type="OrthoDB" id="341217at2"/>
<dbReference type="GO" id="GO:0005524">
    <property type="term" value="F:ATP binding"/>
    <property type="evidence" value="ECO:0007669"/>
    <property type="project" value="UniProtKB-KW"/>
</dbReference>
<dbReference type="NCBIfam" id="NF007485">
    <property type="entry name" value="PRK10078.1"/>
    <property type="match status" value="1"/>
</dbReference>
<dbReference type="GO" id="GO:0019634">
    <property type="term" value="P:organic phosphonate metabolic process"/>
    <property type="evidence" value="ECO:0007669"/>
    <property type="project" value="UniProtKB-UniRule"/>
</dbReference>
<dbReference type="Proteomes" id="UP000295433">
    <property type="component" value="Unassembled WGS sequence"/>
</dbReference>
<dbReference type="GO" id="GO:0006015">
    <property type="term" value="P:5-phosphoribose 1-diphosphate biosynthetic process"/>
    <property type="evidence" value="ECO:0007669"/>
    <property type="project" value="UniProtKB-UniRule"/>
</dbReference>
<dbReference type="FunFam" id="3.40.50.300:FF:000979">
    <property type="entry name" value="Ribose 1,5-bisphosphate phosphokinase PhnN"/>
    <property type="match status" value="1"/>
</dbReference>
<dbReference type="NCBIfam" id="TIGR02322">
    <property type="entry name" value="phosphon_PhnN"/>
    <property type="match status" value="1"/>
</dbReference>
<evidence type="ECO:0000256" key="2">
    <source>
        <dbReference type="ARBA" id="ARBA00005069"/>
    </source>
</evidence>
<keyword evidence="8" id="KW-0418">Kinase</keyword>
<keyword evidence="9" id="KW-1185">Reference proteome</keyword>
<dbReference type="AlphaFoldDB" id="A0A4R3VNM0"/>
<keyword evidence="5 6" id="KW-0067">ATP-binding</keyword>
<comment type="caution">
    <text evidence="8">The sequence shown here is derived from an EMBL/GenBank/DDBJ whole genome shotgun (WGS) entry which is preliminary data.</text>
</comment>
<dbReference type="InterPro" id="IPR027417">
    <property type="entry name" value="P-loop_NTPase"/>
</dbReference>
<dbReference type="UniPathway" id="UPA00087">
    <property type="reaction ID" value="UER00175"/>
</dbReference>
<dbReference type="SMART" id="SM00072">
    <property type="entry name" value="GuKc"/>
    <property type="match status" value="1"/>
</dbReference>
<dbReference type="SUPFAM" id="SSF52540">
    <property type="entry name" value="P-loop containing nucleoside triphosphate hydrolases"/>
    <property type="match status" value="1"/>
</dbReference>
<comment type="pathway">
    <text evidence="2 6">Metabolic intermediate biosynthesis; 5-phospho-alpha-D-ribose 1-diphosphate biosynthesis; 5-phospho-alpha-D-ribose 1-diphosphate from D-ribose 5-phosphate (route II): step 3/3.</text>
</comment>
<keyword evidence="4 6" id="KW-0547">Nucleotide-binding</keyword>
<feature type="domain" description="Guanylate kinase/L-type calcium channel beta subunit" evidence="7">
    <location>
        <begin position="1"/>
        <end position="182"/>
    </location>
</feature>
<comment type="catalytic activity">
    <reaction evidence="1 6">
        <text>alpha-D-ribose 1,5-bisphosphate + ATP = 5-phospho-alpha-D-ribose 1-diphosphate + ADP</text>
        <dbReference type="Rhea" id="RHEA:20109"/>
        <dbReference type="ChEBI" id="CHEBI:30616"/>
        <dbReference type="ChEBI" id="CHEBI:58017"/>
        <dbReference type="ChEBI" id="CHEBI:68688"/>
        <dbReference type="ChEBI" id="CHEBI:456216"/>
        <dbReference type="EC" id="2.7.4.23"/>
    </reaction>
</comment>
<gene>
    <name evidence="6" type="primary">phnN</name>
    <name evidence="8" type="ORF">EDC54_101108</name>
</gene>
<keyword evidence="3 6" id="KW-0808">Transferase</keyword>
<dbReference type="GO" id="GO:0033863">
    <property type="term" value="F:ribose 1,5-bisphosphate phosphokinase activity"/>
    <property type="evidence" value="ECO:0007669"/>
    <property type="project" value="UniProtKB-UniRule"/>
</dbReference>
<evidence type="ECO:0000256" key="3">
    <source>
        <dbReference type="ARBA" id="ARBA00022679"/>
    </source>
</evidence>
<evidence type="ECO:0000256" key="5">
    <source>
        <dbReference type="ARBA" id="ARBA00022840"/>
    </source>
</evidence>
<proteinExistence type="inferred from homology"/>
<protein>
    <recommendedName>
        <fullName evidence="6">Ribose 1,5-bisphosphate phosphokinase PhnN</fullName>
        <ecNumber evidence="6">2.7.4.23</ecNumber>
    </recommendedName>
    <alternativeName>
        <fullName evidence="6">Ribose 1,5-bisphosphokinase</fullName>
    </alternativeName>
</protein>
<evidence type="ECO:0000256" key="4">
    <source>
        <dbReference type="ARBA" id="ARBA00022741"/>
    </source>
</evidence>
<dbReference type="EC" id="2.7.4.23" evidence="6"/>